<evidence type="ECO:0000259" key="4">
    <source>
        <dbReference type="Pfam" id="PF02678"/>
    </source>
</evidence>
<evidence type="ECO:0000256" key="3">
    <source>
        <dbReference type="RuleBase" id="RU003457"/>
    </source>
</evidence>
<dbReference type="InterPro" id="IPR008778">
    <property type="entry name" value="Pirin_C_dom"/>
</dbReference>
<dbReference type="KEGG" id="tmk:QGN29_03195"/>
<protein>
    <submittedName>
        <fullName evidence="6">Pirin family protein</fullName>
    </submittedName>
</protein>
<sequence length="272" mass="29720">MTARTVKTLLPALTQQEGDGATVHRTIGRPELSVLDPFLLLDEFELKDGAGGFPEHPHRGFETVTYMFSGKMAHQDNKGGGGVIGPGDAQWMTAGSGLQHSEMPVSENGESVHGMQLWVNLPANEKMKVPNYQDVTAENLIVIEEDGSEIRLIAGGYDNQRGPVEGVHLDPTYMDIHLRAGQTMTLDLPHDHTAFVYPVEGSIEIDKQVVSKRTLAVLTDGDQVALSALETGRLIVAAARPTREPVARYGPFVMNTKEEIHRAISDYNNGHF</sequence>
<evidence type="ECO:0000259" key="5">
    <source>
        <dbReference type="Pfam" id="PF05726"/>
    </source>
</evidence>
<dbReference type="Proteomes" id="UP001268683">
    <property type="component" value="Chromosome"/>
</dbReference>
<feature type="domain" description="Pirin N-terminal" evidence="4">
    <location>
        <begin position="22"/>
        <end position="119"/>
    </location>
</feature>
<accession>A0AA52EER7</accession>
<evidence type="ECO:0000256" key="2">
    <source>
        <dbReference type="PIRSR" id="PIRSR006232-1"/>
    </source>
</evidence>
<feature type="binding site" evidence="2">
    <location>
        <position position="102"/>
    </location>
    <ligand>
        <name>Fe cation</name>
        <dbReference type="ChEBI" id="CHEBI:24875"/>
    </ligand>
</feature>
<keyword evidence="7" id="KW-1185">Reference proteome</keyword>
<feature type="domain" description="Pirin C-terminal" evidence="5">
    <location>
        <begin position="173"/>
        <end position="272"/>
    </location>
</feature>
<keyword evidence="2" id="KW-0479">Metal-binding</keyword>
<dbReference type="Pfam" id="PF05726">
    <property type="entry name" value="Pirin_C"/>
    <property type="match status" value="1"/>
</dbReference>
<dbReference type="InterPro" id="IPR014710">
    <property type="entry name" value="RmlC-like_jellyroll"/>
</dbReference>
<dbReference type="InterPro" id="IPR011051">
    <property type="entry name" value="RmlC_Cupin_sf"/>
</dbReference>
<dbReference type="Gene3D" id="2.60.120.10">
    <property type="entry name" value="Jelly Rolls"/>
    <property type="match status" value="2"/>
</dbReference>
<name>A0AA52EER7_9PROT</name>
<comment type="similarity">
    <text evidence="1 3">Belongs to the pirin family.</text>
</comment>
<gene>
    <name evidence="6" type="ORF">QGN29_03195</name>
</gene>
<evidence type="ECO:0000313" key="6">
    <source>
        <dbReference type="EMBL" id="WND03375.1"/>
    </source>
</evidence>
<dbReference type="RefSeq" id="WP_310799228.1">
    <property type="nucleotide sequence ID" value="NZ_CP123872.1"/>
</dbReference>
<dbReference type="CDD" id="cd02909">
    <property type="entry name" value="cupin_pirin_N"/>
    <property type="match status" value="1"/>
</dbReference>
<dbReference type="PIRSF" id="PIRSF006232">
    <property type="entry name" value="Pirin"/>
    <property type="match status" value="1"/>
</dbReference>
<evidence type="ECO:0000313" key="7">
    <source>
        <dbReference type="Proteomes" id="UP001268683"/>
    </source>
</evidence>
<organism evidence="6 7">
    <name type="scientific">Temperatibacter marinus</name>
    <dbReference type="NCBI Taxonomy" id="1456591"/>
    <lineage>
        <taxon>Bacteria</taxon>
        <taxon>Pseudomonadati</taxon>
        <taxon>Pseudomonadota</taxon>
        <taxon>Alphaproteobacteria</taxon>
        <taxon>Kordiimonadales</taxon>
        <taxon>Temperatibacteraceae</taxon>
        <taxon>Temperatibacter</taxon>
    </lineage>
</organism>
<comment type="cofactor">
    <cofactor evidence="2">
        <name>Fe cation</name>
        <dbReference type="ChEBI" id="CHEBI:24875"/>
    </cofactor>
    <text evidence="2">Binds 1 Fe cation per subunit.</text>
</comment>
<dbReference type="AlphaFoldDB" id="A0AA52EER7"/>
<dbReference type="InterPro" id="IPR003829">
    <property type="entry name" value="Pirin_N_dom"/>
</dbReference>
<dbReference type="PANTHER" id="PTHR13903:SF8">
    <property type="entry name" value="PIRIN"/>
    <property type="match status" value="1"/>
</dbReference>
<dbReference type="EMBL" id="CP123872">
    <property type="protein sequence ID" value="WND03375.1"/>
    <property type="molecule type" value="Genomic_DNA"/>
</dbReference>
<evidence type="ECO:0000256" key="1">
    <source>
        <dbReference type="ARBA" id="ARBA00008416"/>
    </source>
</evidence>
<dbReference type="InterPro" id="IPR012093">
    <property type="entry name" value="Pirin"/>
</dbReference>
<proteinExistence type="inferred from homology"/>
<dbReference type="SUPFAM" id="SSF51182">
    <property type="entry name" value="RmlC-like cupins"/>
    <property type="match status" value="1"/>
</dbReference>
<feature type="binding site" evidence="2">
    <location>
        <position position="56"/>
    </location>
    <ligand>
        <name>Fe cation</name>
        <dbReference type="ChEBI" id="CHEBI:24875"/>
    </ligand>
</feature>
<feature type="binding site" evidence="2">
    <location>
        <position position="58"/>
    </location>
    <ligand>
        <name>Fe cation</name>
        <dbReference type="ChEBI" id="CHEBI:24875"/>
    </ligand>
</feature>
<dbReference type="Pfam" id="PF02678">
    <property type="entry name" value="Pirin"/>
    <property type="match status" value="1"/>
</dbReference>
<dbReference type="PANTHER" id="PTHR13903">
    <property type="entry name" value="PIRIN-RELATED"/>
    <property type="match status" value="1"/>
</dbReference>
<feature type="binding site" evidence="2">
    <location>
        <position position="100"/>
    </location>
    <ligand>
        <name>Fe cation</name>
        <dbReference type="ChEBI" id="CHEBI:24875"/>
    </ligand>
</feature>
<keyword evidence="2" id="KW-0408">Iron</keyword>
<dbReference type="CDD" id="cd02247">
    <property type="entry name" value="cupin_pirin_C"/>
    <property type="match status" value="1"/>
</dbReference>
<reference evidence="6" key="1">
    <citation type="submission" date="2023-04" db="EMBL/GenBank/DDBJ databases">
        <title>Complete genome sequence of Temperatibacter marinus.</title>
        <authorList>
            <person name="Rong J.-C."/>
            <person name="Yi M.-L."/>
            <person name="Zhao Q."/>
        </authorList>
    </citation>
    <scope>NUCLEOTIDE SEQUENCE</scope>
    <source>
        <strain evidence="6">NBRC 110045</strain>
    </source>
</reference>
<dbReference type="GO" id="GO:0046872">
    <property type="term" value="F:metal ion binding"/>
    <property type="evidence" value="ECO:0007669"/>
    <property type="project" value="UniProtKB-KW"/>
</dbReference>